<protein>
    <recommendedName>
        <fullName evidence="4">Fungal N-terminal domain-containing protein</fullName>
    </recommendedName>
</protein>
<dbReference type="OrthoDB" id="4158939at2759"/>
<keyword evidence="1" id="KW-0812">Transmembrane</keyword>
<gene>
    <name evidence="2" type="ORF">Z520_04919</name>
</gene>
<accession>A0A0D2KRL2</accession>
<evidence type="ECO:0000313" key="3">
    <source>
        <dbReference type="Proteomes" id="UP000053411"/>
    </source>
</evidence>
<keyword evidence="1" id="KW-0472">Membrane</keyword>
<evidence type="ECO:0008006" key="4">
    <source>
        <dbReference type="Google" id="ProtNLM"/>
    </source>
</evidence>
<keyword evidence="3" id="KW-1185">Reference proteome</keyword>
<evidence type="ECO:0000256" key="1">
    <source>
        <dbReference type="SAM" id="Phobius"/>
    </source>
</evidence>
<keyword evidence="1" id="KW-1133">Transmembrane helix</keyword>
<dbReference type="Proteomes" id="UP000053411">
    <property type="component" value="Unassembled WGS sequence"/>
</dbReference>
<name>A0A0D2KRL2_9EURO</name>
<dbReference type="RefSeq" id="XP_016633466.1">
    <property type="nucleotide sequence ID" value="XM_016775423.1"/>
</dbReference>
<evidence type="ECO:0000313" key="2">
    <source>
        <dbReference type="EMBL" id="KIX99343.1"/>
    </source>
</evidence>
<dbReference type="VEuPathDB" id="FungiDB:Z520_04919"/>
<dbReference type="GeneID" id="27710665"/>
<sequence length="160" mass="17599">MSDPFSVGSSALGVISLGLTVCQGLISYFSALKGQDQYLDSLTVRVEGLKDCLTILQRALPSWRSHTANAASRIDHSISECRSQILSLEAKLTDLQRTHGPSLVHDKLRHLTRKAIFPFKKDALVELSSTVDGLQQNLHTILQIANLQVESLFLLGRKCS</sequence>
<proteinExistence type="predicted"/>
<feature type="transmembrane region" description="Helical" evidence="1">
    <location>
        <begin position="12"/>
        <end position="32"/>
    </location>
</feature>
<organism evidence="2 3">
    <name type="scientific">Fonsecaea multimorphosa CBS 102226</name>
    <dbReference type="NCBI Taxonomy" id="1442371"/>
    <lineage>
        <taxon>Eukaryota</taxon>
        <taxon>Fungi</taxon>
        <taxon>Dikarya</taxon>
        <taxon>Ascomycota</taxon>
        <taxon>Pezizomycotina</taxon>
        <taxon>Eurotiomycetes</taxon>
        <taxon>Chaetothyriomycetidae</taxon>
        <taxon>Chaetothyriales</taxon>
        <taxon>Herpotrichiellaceae</taxon>
        <taxon>Fonsecaea</taxon>
    </lineage>
</organism>
<reference evidence="2 3" key="1">
    <citation type="submission" date="2015-01" db="EMBL/GenBank/DDBJ databases">
        <title>The Genome Sequence of Fonsecaea multimorphosa CBS 102226.</title>
        <authorList>
            <consortium name="The Broad Institute Genomics Platform"/>
            <person name="Cuomo C."/>
            <person name="de Hoog S."/>
            <person name="Gorbushina A."/>
            <person name="Stielow B."/>
            <person name="Teixiera M."/>
            <person name="Abouelleil A."/>
            <person name="Chapman S.B."/>
            <person name="Priest M."/>
            <person name="Young S.K."/>
            <person name="Wortman J."/>
            <person name="Nusbaum C."/>
            <person name="Birren B."/>
        </authorList>
    </citation>
    <scope>NUCLEOTIDE SEQUENCE [LARGE SCALE GENOMIC DNA]</scope>
    <source>
        <strain evidence="2 3">CBS 102226</strain>
    </source>
</reference>
<dbReference type="AlphaFoldDB" id="A0A0D2KRL2"/>
<dbReference type="EMBL" id="KN848069">
    <property type="protein sequence ID" value="KIX99343.1"/>
    <property type="molecule type" value="Genomic_DNA"/>
</dbReference>